<dbReference type="Proteomes" id="UP000002313">
    <property type="component" value="Chromosome VII"/>
</dbReference>
<feature type="compositionally biased region" description="Low complexity" evidence="1">
    <location>
        <begin position="184"/>
        <end position="202"/>
    </location>
</feature>
<proteinExistence type="predicted"/>
<feature type="chain" id="PRO_5003140058" description="Ricin B lectin domain-containing protein" evidence="2">
    <location>
        <begin position="17"/>
        <end position="444"/>
    </location>
</feature>
<dbReference type="EMBL" id="CP001948">
    <property type="protein sequence ID" value="ADM11857.1"/>
    <property type="molecule type" value="Genomic_DNA"/>
</dbReference>
<feature type="compositionally biased region" description="Polar residues" evidence="1">
    <location>
        <begin position="339"/>
        <end position="353"/>
    </location>
</feature>
<protein>
    <recommendedName>
        <fullName evidence="5">Ricin B lectin domain-containing protein</fullName>
    </recommendedName>
</protein>
<evidence type="ECO:0000313" key="4">
    <source>
        <dbReference type="Proteomes" id="UP000002313"/>
    </source>
</evidence>
<evidence type="ECO:0000256" key="1">
    <source>
        <dbReference type="SAM" id="MobiDB-lite"/>
    </source>
</evidence>
<dbReference type="RefSeq" id="XP_003073217.1">
    <property type="nucleotide sequence ID" value="XM_003073171.1"/>
</dbReference>
<feature type="compositionally biased region" description="Low complexity" evidence="1">
    <location>
        <begin position="326"/>
        <end position="338"/>
    </location>
</feature>
<dbReference type="GeneID" id="9698036"/>
<evidence type="ECO:0008006" key="5">
    <source>
        <dbReference type="Google" id="ProtNLM"/>
    </source>
</evidence>
<name>E0S822_ENCIT</name>
<organism evidence="3 4">
    <name type="scientific">Encephalitozoon intestinalis (strain ATCC 50506)</name>
    <name type="common">Microsporidian parasite</name>
    <name type="synonym">Septata intestinalis</name>
    <dbReference type="NCBI Taxonomy" id="876142"/>
    <lineage>
        <taxon>Eukaryota</taxon>
        <taxon>Fungi</taxon>
        <taxon>Fungi incertae sedis</taxon>
        <taxon>Microsporidia</taxon>
        <taxon>Unikaryonidae</taxon>
        <taxon>Encephalitozoon</taxon>
    </lineage>
</organism>
<sequence length="444" mass="48884">MKRRAYICFFLGIATCEIFLTTIRPIDNPNVLMVSGKNVVLTANREDEMATFRVETQDRKSRFLGIKFGKRKHTVLISPGDNPNLYMKYSKSDGRPTMGKKKKYWEYKEMKDGGYMLSSSKNKCLGVVGNSFRISECGTGKGQVFVFERRDYSESSSTSNFEEQISISSEVPLVPPVSQTSLVSSTSRSSLVSSTSPTSLTSRIPQSSFVSQTSPTSRVPQAIQASQAFEALFPFDESNDSDSNSDDMKPVFINLDMKDKKTNTETQESSSPISISTMTVYVSVTKSLSAGAVSSSPIVTIIDKFPPVSAKLPPNVTLIRNRIASSEESQSSCESSDSYLGNETVSHKSSSRSLGGAKNDANLDFDLEFYPELGRLLDDSIRKKKEEELRKEATAKRARGNPLGEERKDGEFFSALAYLDTSIPNPLRQNLAEAQSACADIGQV</sequence>
<feature type="region of interest" description="Disordered" evidence="1">
    <location>
        <begin position="324"/>
        <end position="357"/>
    </location>
</feature>
<evidence type="ECO:0000313" key="3">
    <source>
        <dbReference type="EMBL" id="ADM11857.1"/>
    </source>
</evidence>
<dbReference type="OrthoDB" id="2194840at2759"/>
<dbReference type="HOGENOM" id="CLU_669074_0_0_1"/>
<evidence type="ECO:0000256" key="2">
    <source>
        <dbReference type="SAM" id="SignalP"/>
    </source>
</evidence>
<keyword evidence="2" id="KW-0732">Signal</keyword>
<dbReference type="KEGG" id="ein:Eint_070940"/>
<keyword evidence="4" id="KW-1185">Reference proteome</keyword>
<feature type="compositionally biased region" description="Polar residues" evidence="1">
    <location>
        <begin position="203"/>
        <end position="216"/>
    </location>
</feature>
<reference evidence="3 4" key="2">
    <citation type="journal article" date="2012" name="Proc. Natl. Acad. Sci. U.S.A.">
        <title>Gain and loss of multiple functionally related, horizontally transferred genes in the reduced genomes of two microsporidian parasites.</title>
        <authorList>
            <person name="Pombert J.-F."/>
            <person name="Selman M."/>
            <person name="Burki F."/>
            <person name="Bardell F.T."/>
            <person name="Farinelli L."/>
            <person name="Solter L.F."/>
            <person name="Whitman D.W."/>
            <person name="Weiss L.M."/>
            <person name="Corradi N."/>
            <person name="Keeling P.J."/>
        </authorList>
    </citation>
    <scope>NUCLEOTIDE SEQUENCE [LARGE SCALE GENOMIC DNA]</scope>
    <source>
        <strain evidence="3 4">ATCC 50506</strain>
    </source>
</reference>
<feature type="signal peptide" evidence="2">
    <location>
        <begin position="1"/>
        <end position="16"/>
    </location>
</feature>
<feature type="region of interest" description="Disordered" evidence="1">
    <location>
        <begin position="184"/>
        <end position="216"/>
    </location>
</feature>
<accession>E0S822</accession>
<gene>
    <name evidence="3" type="ORF">Eint_070940</name>
</gene>
<dbReference type="AlphaFoldDB" id="E0S822"/>
<dbReference type="VEuPathDB" id="MicrosporidiaDB:Eint_070940"/>
<reference evidence="3 4" key="1">
    <citation type="journal article" date="2010" name="Nat. Commun.">
        <title>The complete sequence of the smallest known nuclear genome from the microsporidian Encephalitozoon intestinalis.</title>
        <authorList>
            <person name="Corradi N."/>
            <person name="Pombert J.-F."/>
            <person name="Farinelli L."/>
            <person name="Didier E.S."/>
            <person name="Keeling P.J."/>
        </authorList>
    </citation>
    <scope>NUCLEOTIDE SEQUENCE [LARGE SCALE GENOMIC DNA]</scope>
    <source>
        <strain evidence="3 4">ATCC 50506</strain>
    </source>
</reference>